<evidence type="ECO:0000256" key="12">
    <source>
        <dbReference type="PROSITE-ProRule" id="PRU10141"/>
    </source>
</evidence>
<dbReference type="Gene3D" id="1.10.510.10">
    <property type="entry name" value="Transferase(Phosphotransferase) domain 1"/>
    <property type="match status" value="1"/>
</dbReference>
<comment type="catalytic activity">
    <reaction evidence="1">
        <text>S-ubiquitinyl-[E2 ubiquitin-conjugating enzyme]-L-cysteine + [acceptor protein]-L-lysine = [E2 ubiquitin-conjugating enzyme]-L-cysteine + N(6)-ubiquitinyl-[acceptor protein]-L-lysine.</text>
        <dbReference type="EC" id="2.3.2.27"/>
    </reaction>
</comment>
<dbReference type="EMBL" id="MLFT02000005">
    <property type="protein sequence ID" value="PHT48475.1"/>
    <property type="molecule type" value="Genomic_DNA"/>
</dbReference>
<dbReference type="SUPFAM" id="SSF56574">
    <property type="entry name" value="Serpins"/>
    <property type="match status" value="1"/>
</dbReference>
<dbReference type="InterPro" id="IPR014729">
    <property type="entry name" value="Rossmann-like_a/b/a_fold"/>
</dbReference>
<feature type="region of interest" description="Disordered" evidence="14">
    <location>
        <begin position="327"/>
        <end position="370"/>
    </location>
</feature>
<dbReference type="Pfam" id="PF07714">
    <property type="entry name" value="PK_Tyr_Ser-Thr"/>
    <property type="match status" value="1"/>
</dbReference>
<reference evidence="18" key="2">
    <citation type="journal article" date="2017" name="J. Anim. Genet.">
        <title>Multiple reference genome sequences of hot pepper reveal the massive evolution of plant disease resistance genes by retroduplication.</title>
        <authorList>
            <person name="Kim S."/>
            <person name="Park J."/>
            <person name="Yeom S.-I."/>
            <person name="Kim Y.-M."/>
            <person name="Seo E."/>
            <person name="Kim K.-T."/>
            <person name="Kim M.-S."/>
            <person name="Lee J.M."/>
            <person name="Cheong K."/>
            <person name="Shin H.-S."/>
            <person name="Kim S.-B."/>
            <person name="Han K."/>
            <person name="Lee J."/>
            <person name="Park M."/>
            <person name="Lee H.-A."/>
            <person name="Lee H.-Y."/>
            <person name="Lee Y."/>
            <person name="Oh S."/>
            <person name="Lee J.H."/>
            <person name="Choi E."/>
            <person name="Choi E."/>
            <person name="Lee S.E."/>
            <person name="Jeon J."/>
            <person name="Kim H."/>
            <person name="Choi G."/>
            <person name="Song H."/>
            <person name="Lee J."/>
            <person name="Lee S.-C."/>
            <person name="Kwon J.-K."/>
            <person name="Lee H.-Y."/>
            <person name="Koo N."/>
            <person name="Hong Y."/>
            <person name="Kim R.W."/>
            <person name="Kang W.-H."/>
            <person name="Huh J.H."/>
            <person name="Kang B.-C."/>
            <person name="Yang T.-J."/>
            <person name="Lee Y.-H."/>
            <person name="Bennetzen J.L."/>
            <person name="Choi D."/>
        </authorList>
    </citation>
    <scope>NUCLEOTIDE SEQUENCE [LARGE SCALE GENOMIC DNA]</scope>
    <source>
        <strain evidence="18">cv. PBC81</strain>
    </source>
</reference>
<dbReference type="InterPro" id="IPR042178">
    <property type="entry name" value="Serpin_sf_1"/>
</dbReference>
<dbReference type="EC" id="2.3.2.27" evidence="5"/>
<evidence type="ECO:0000256" key="3">
    <source>
        <dbReference type="ARBA" id="ARBA00004906"/>
    </source>
</evidence>
<reference evidence="17 18" key="1">
    <citation type="journal article" date="2017" name="Genome Biol.">
        <title>New reference genome sequences of hot pepper reveal the massive evolution of plant disease-resistance genes by retroduplication.</title>
        <authorList>
            <person name="Kim S."/>
            <person name="Park J."/>
            <person name="Yeom S.I."/>
            <person name="Kim Y.M."/>
            <person name="Seo E."/>
            <person name="Kim K.T."/>
            <person name="Kim M.S."/>
            <person name="Lee J.M."/>
            <person name="Cheong K."/>
            <person name="Shin H.S."/>
            <person name="Kim S.B."/>
            <person name="Han K."/>
            <person name="Lee J."/>
            <person name="Park M."/>
            <person name="Lee H.A."/>
            <person name="Lee H.Y."/>
            <person name="Lee Y."/>
            <person name="Oh S."/>
            <person name="Lee J.H."/>
            <person name="Choi E."/>
            <person name="Choi E."/>
            <person name="Lee S.E."/>
            <person name="Jeon J."/>
            <person name="Kim H."/>
            <person name="Choi G."/>
            <person name="Song H."/>
            <person name="Lee J."/>
            <person name="Lee S.C."/>
            <person name="Kwon J.K."/>
            <person name="Lee H.Y."/>
            <person name="Koo N."/>
            <person name="Hong Y."/>
            <person name="Kim R.W."/>
            <person name="Kang W.H."/>
            <person name="Huh J.H."/>
            <person name="Kang B.C."/>
            <person name="Yang T.J."/>
            <person name="Lee Y.H."/>
            <person name="Bennetzen J.L."/>
            <person name="Choi D."/>
        </authorList>
    </citation>
    <scope>NUCLEOTIDE SEQUENCE [LARGE SCALE GENOMIC DNA]</scope>
    <source>
        <strain evidence="18">cv. PBC81</strain>
    </source>
</reference>
<evidence type="ECO:0000256" key="7">
    <source>
        <dbReference type="ARBA" id="ARBA00022679"/>
    </source>
</evidence>
<dbReference type="PROSITE" id="PS00108">
    <property type="entry name" value="PROTEIN_KINASE_ST"/>
    <property type="match status" value="1"/>
</dbReference>
<evidence type="ECO:0000259" key="16">
    <source>
        <dbReference type="PROSITE" id="PS51698"/>
    </source>
</evidence>
<dbReference type="InterPro" id="IPR023796">
    <property type="entry name" value="Serpin_dom"/>
</dbReference>
<keyword evidence="9" id="KW-0418">Kinase</keyword>
<dbReference type="InterPro" id="IPR017441">
    <property type="entry name" value="Protein_kinase_ATP_BS"/>
</dbReference>
<evidence type="ECO:0000256" key="4">
    <source>
        <dbReference type="ARBA" id="ARBA00009500"/>
    </source>
</evidence>
<dbReference type="PROSITE" id="PS00107">
    <property type="entry name" value="PROTEIN_KINASE_ATP"/>
    <property type="match status" value="1"/>
</dbReference>
<dbReference type="OrthoDB" id="10064100at2759"/>
<dbReference type="SMR" id="A0A2G2WTA1"/>
<dbReference type="AlphaFoldDB" id="A0A2G2WTA1"/>
<dbReference type="Pfam" id="PF04564">
    <property type="entry name" value="U-box"/>
    <property type="match status" value="1"/>
</dbReference>
<sequence length="991" mass="111134">MLTILTDGDHVLRNAVMVTEAELLQVSRFEASNVLKGLSVLLPFSGDGLIEMVDKPVDSNLYVSRIFHKAFNEVNEKGIEVAVATAGVVKLRALMGEEKLDFVVFHPYLFLIREDAMGVVLFIGSVFNPLTETFITEEEWQSMEENDISKMEGHGTMQSPISSVVAIAITGNKNSRYVVKWALEKFIPEGETRFMLLHVRPEITAVPTPMGNLIPIAQVREDVADAFRKEVELQASEKLLPYKTMCSRRQVQVGVVQIESNDVINAIAGVVSKCSINKLVIGTSTPGLFSRGRNLSASISDTAPTFCTVYAVSKGKLSSVRPSTTENNRFLVDDSSDTSSSSNNSTGHSFSSQTERTDRDHNSNSPAFYYHLYSPTHQPQRYQAKFPVQQALQTLLHKRTNFSGNIQSISSSVDIGEAFQTLSIKSNSPSHKRANLDEVIHPRALSVAIGEAEDENSCYFSSLGITDLYNRASSFKKAKVDNQTWSTSPSCTSGAPTNSSTGSQVNINYDLEKLRIELRHIQGMYAIAQTEAIDASQKLTEFQKLRVEEANKLKQIILKEEEAKEVAEQEKLKCETAKKEADYAMECVEREAEQRRAAESIANREARTKEKLEKSLVLPFRHYQEFTWEEIVTASSSFSEDLKIGMGSYGMVYKCYLHHTTAAVKVLHCAEAHRTKQFQQELEVLSKIHHPHLLFLLGACPERGCLVYEYMENGSLEDRLTRKNNTPPLPWFDRVRIAWEVASALAFLHNTKPKPIIHRDLKPANILLDHNLVSKIGDVGLSTMVQSDSSSAMTTFKDTSPVGTLCYIDPEYQRTGLVSTKSDVYAFGMVILQLLSAKRAIALAHMVEMAIEEDNLVELLDKEAGEWPLQETKELAVLALKCTELRRRDRPDLKYEVLPVLERLKEVADRARHLKYSQPPPPSHFKCPLRKEVIKDPYVAADGYTYDRKAIESWLMVNDNSPVTNLPLPHKHLLPNYALLSAIKEWKSGNH</sequence>
<dbReference type="PROSITE" id="PS51698">
    <property type="entry name" value="U_BOX"/>
    <property type="match status" value="1"/>
</dbReference>
<keyword evidence="13" id="KW-0175">Coiled coil</keyword>
<dbReference type="Gene3D" id="3.40.50.620">
    <property type="entry name" value="HUPs"/>
    <property type="match status" value="1"/>
</dbReference>
<keyword evidence="6" id="KW-0723">Serine/threonine-protein kinase</keyword>
<evidence type="ECO:0000256" key="2">
    <source>
        <dbReference type="ARBA" id="ARBA00003861"/>
    </source>
</evidence>
<comment type="pathway">
    <text evidence="3">Protein modification; protein ubiquitination.</text>
</comment>
<dbReference type="GO" id="GO:0061630">
    <property type="term" value="F:ubiquitin protein ligase activity"/>
    <property type="evidence" value="ECO:0007669"/>
    <property type="project" value="UniProtKB-EC"/>
</dbReference>
<feature type="coiled-coil region" evidence="13">
    <location>
        <begin position="550"/>
        <end position="580"/>
    </location>
</feature>
<keyword evidence="7" id="KW-0808">Transferase</keyword>
<evidence type="ECO:0000256" key="5">
    <source>
        <dbReference type="ARBA" id="ARBA00012483"/>
    </source>
</evidence>
<keyword evidence="10" id="KW-0833">Ubl conjugation pathway</keyword>
<feature type="domain" description="U-box" evidence="16">
    <location>
        <begin position="920"/>
        <end position="991"/>
    </location>
</feature>
<dbReference type="PANTHER" id="PTHR45647">
    <property type="entry name" value="OS02G0152300 PROTEIN"/>
    <property type="match status" value="1"/>
</dbReference>
<proteinExistence type="inferred from homology"/>
<dbReference type="InterPro" id="IPR001245">
    <property type="entry name" value="Ser-Thr/Tyr_kinase_cat_dom"/>
</dbReference>
<name>A0A2G2WTA1_CAPBA</name>
<dbReference type="SUPFAM" id="SSF56112">
    <property type="entry name" value="Protein kinase-like (PK-like)"/>
    <property type="match status" value="1"/>
</dbReference>
<keyword evidence="18" id="KW-1185">Reference proteome</keyword>
<dbReference type="Gene3D" id="3.30.200.20">
    <property type="entry name" value="Phosphorylase Kinase, domain 1"/>
    <property type="match status" value="1"/>
</dbReference>
<keyword evidence="8 12" id="KW-0547">Nucleotide-binding</keyword>
<organism evidence="17 18">
    <name type="scientific">Capsicum baccatum</name>
    <name type="common">Peruvian pepper</name>
    <dbReference type="NCBI Taxonomy" id="33114"/>
    <lineage>
        <taxon>Eukaryota</taxon>
        <taxon>Viridiplantae</taxon>
        <taxon>Streptophyta</taxon>
        <taxon>Embryophyta</taxon>
        <taxon>Tracheophyta</taxon>
        <taxon>Spermatophyta</taxon>
        <taxon>Magnoliopsida</taxon>
        <taxon>eudicotyledons</taxon>
        <taxon>Gunneridae</taxon>
        <taxon>Pentapetalae</taxon>
        <taxon>asterids</taxon>
        <taxon>lamiids</taxon>
        <taxon>Solanales</taxon>
        <taxon>Solanaceae</taxon>
        <taxon>Solanoideae</taxon>
        <taxon>Capsiceae</taxon>
        <taxon>Capsicum</taxon>
    </lineage>
</organism>
<dbReference type="PANTHER" id="PTHR45647:SF15">
    <property type="entry name" value="U-BOX DOMAIN-CONTAINING PROTEIN 35"/>
    <property type="match status" value="1"/>
</dbReference>
<dbReference type="GO" id="GO:0004674">
    <property type="term" value="F:protein serine/threonine kinase activity"/>
    <property type="evidence" value="ECO:0007669"/>
    <property type="project" value="UniProtKB-KW"/>
</dbReference>
<dbReference type="SUPFAM" id="SSF57850">
    <property type="entry name" value="RING/U-box"/>
    <property type="match status" value="1"/>
</dbReference>
<protein>
    <recommendedName>
        <fullName evidence="5">RING-type E3 ubiquitin transferase</fullName>
        <ecNumber evidence="5">2.3.2.27</ecNumber>
    </recommendedName>
</protein>
<accession>A0A2G2WTA1</accession>
<dbReference type="InterPro" id="IPR036186">
    <property type="entry name" value="Serpin_sf"/>
</dbReference>
<evidence type="ECO:0000256" key="8">
    <source>
        <dbReference type="ARBA" id="ARBA00022741"/>
    </source>
</evidence>
<dbReference type="Pfam" id="PF00079">
    <property type="entry name" value="Serpin"/>
    <property type="match status" value="1"/>
</dbReference>
<dbReference type="InterPro" id="IPR000719">
    <property type="entry name" value="Prot_kinase_dom"/>
</dbReference>
<evidence type="ECO:0000256" key="9">
    <source>
        <dbReference type="ARBA" id="ARBA00022777"/>
    </source>
</evidence>
<dbReference type="CDD" id="cd01989">
    <property type="entry name" value="USP_STK_Ubox_N"/>
    <property type="match status" value="1"/>
</dbReference>
<comment type="caution">
    <text evidence="17">The sequence shown here is derived from an EMBL/GenBank/DDBJ whole genome shotgun (WGS) entry which is preliminary data.</text>
</comment>
<dbReference type="GO" id="GO:0016567">
    <property type="term" value="P:protein ubiquitination"/>
    <property type="evidence" value="ECO:0007669"/>
    <property type="project" value="UniProtKB-UniPathway"/>
</dbReference>
<dbReference type="InterPro" id="IPR011009">
    <property type="entry name" value="Kinase-like_dom_sf"/>
</dbReference>
<evidence type="ECO:0000259" key="15">
    <source>
        <dbReference type="PROSITE" id="PS50011"/>
    </source>
</evidence>
<dbReference type="Gene3D" id="3.30.497.10">
    <property type="entry name" value="Antithrombin, subunit I, domain 2"/>
    <property type="match status" value="1"/>
</dbReference>
<evidence type="ECO:0000256" key="10">
    <source>
        <dbReference type="ARBA" id="ARBA00022786"/>
    </source>
</evidence>
<dbReference type="UniPathway" id="UPA00143"/>
<feature type="compositionally biased region" description="Low complexity" evidence="14">
    <location>
        <begin position="337"/>
        <end position="352"/>
    </location>
</feature>
<feature type="binding site" evidence="12">
    <location>
        <position position="665"/>
    </location>
    <ligand>
        <name>ATP</name>
        <dbReference type="ChEBI" id="CHEBI:30616"/>
    </ligand>
</feature>
<evidence type="ECO:0000256" key="6">
    <source>
        <dbReference type="ARBA" id="ARBA00022527"/>
    </source>
</evidence>
<dbReference type="GO" id="GO:0005524">
    <property type="term" value="F:ATP binding"/>
    <property type="evidence" value="ECO:0007669"/>
    <property type="project" value="UniProtKB-UniRule"/>
</dbReference>
<comment type="function">
    <text evidence="2">Functions as an E3 ubiquitin ligase.</text>
</comment>
<dbReference type="InterPro" id="IPR008271">
    <property type="entry name" value="Ser/Thr_kinase_AS"/>
</dbReference>
<evidence type="ECO:0000256" key="11">
    <source>
        <dbReference type="ARBA" id="ARBA00022840"/>
    </source>
</evidence>
<dbReference type="SMART" id="SM00504">
    <property type="entry name" value="Ubox"/>
    <property type="match status" value="1"/>
</dbReference>
<dbReference type="Gene3D" id="3.30.40.10">
    <property type="entry name" value="Zinc/RING finger domain, C3HC4 (zinc finger)"/>
    <property type="match status" value="1"/>
</dbReference>
<keyword evidence="11 12" id="KW-0067">ATP-binding</keyword>
<dbReference type="InterPro" id="IPR051348">
    <property type="entry name" value="U-box_ubiquitin_ligases"/>
</dbReference>
<gene>
    <name evidence="17" type="ORF">CQW23_12683</name>
</gene>
<evidence type="ECO:0000256" key="13">
    <source>
        <dbReference type="SAM" id="Coils"/>
    </source>
</evidence>
<feature type="domain" description="Protein kinase" evidence="15">
    <location>
        <begin position="638"/>
        <end position="901"/>
    </location>
</feature>
<dbReference type="CDD" id="cd16655">
    <property type="entry name" value="RING-Ubox_WDSUB1-like"/>
    <property type="match status" value="1"/>
</dbReference>
<dbReference type="SUPFAM" id="SSF52402">
    <property type="entry name" value="Adenine nucleotide alpha hydrolases-like"/>
    <property type="match status" value="1"/>
</dbReference>
<evidence type="ECO:0000256" key="1">
    <source>
        <dbReference type="ARBA" id="ARBA00000900"/>
    </source>
</evidence>
<evidence type="ECO:0000256" key="14">
    <source>
        <dbReference type="SAM" id="MobiDB-lite"/>
    </source>
</evidence>
<dbReference type="Proteomes" id="UP000224567">
    <property type="component" value="Unassembled WGS sequence"/>
</dbReference>
<evidence type="ECO:0000313" key="17">
    <source>
        <dbReference type="EMBL" id="PHT48475.1"/>
    </source>
</evidence>
<comment type="similarity">
    <text evidence="4">Belongs to the serpin family.</text>
</comment>
<dbReference type="PROSITE" id="PS50011">
    <property type="entry name" value="PROTEIN_KINASE_DOM"/>
    <property type="match status" value="1"/>
</dbReference>
<dbReference type="SMART" id="SM00220">
    <property type="entry name" value="S_TKc"/>
    <property type="match status" value="1"/>
</dbReference>
<evidence type="ECO:0000313" key="18">
    <source>
        <dbReference type="Proteomes" id="UP000224567"/>
    </source>
</evidence>
<dbReference type="InterPro" id="IPR013083">
    <property type="entry name" value="Znf_RING/FYVE/PHD"/>
</dbReference>
<dbReference type="InterPro" id="IPR003613">
    <property type="entry name" value="Ubox_domain"/>
</dbReference>